<comment type="caution">
    <text evidence="5">The sequence shown here is derived from an EMBL/GenBank/DDBJ whole genome shotgun (WGS) entry which is preliminary data.</text>
</comment>
<evidence type="ECO:0000256" key="3">
    <source>
        <dbReference type="SAM" id="MobiDB-lite"/>
    </source>
</evidence>
<organism evidence="5 6">
    <name type="scientific">Knufia fluminis</name>
    <dbReference type="NCBI Taxonomy" id="191047"/>
    <lineage>
        <taxon>Eukaryota</taxon>
        <taxon>Fungi</taxon>
        <taxon>Dikarya</taxon>
        <taxon>Ascomycota</taxon>
        <taxon>Pezizomycotina</taxon>
        <taxon>Eurotiomycetes</taxon>
        <taxon>Chaetothyriomycetidae</taxon>
        <taxon>Chaetothyriales</taxon>
        <taxon>Trichomeriaceae</taxon>
        <taxon>Knufia</taxon>
    </lineage>
</organism>
<dbReference type="SMART" id="SM00369">
    <property type="entry name" value="LRR_TYP"/>
    <property type="match status" value="8"/>
</dbReference>
<dbReference type="InterPro" id="IPR055414">
    <property type="entry name" value="LRR_R13L4/SHOC2-like"/>
</dbReference>
<protein>
    <recommendedName>
        <fullName evidence="4">Disease resistance R13L4/SHOC-2-like LRR domain-containing protein</fullName>
    </recommendedName>
</protein>
<keyword evidence="6" id="KW-1185">Reference proteome</keyword>
<dbReference type="InterPro" id="IPR003591">
    <property type="entry name" value="Leu-rich_rpt_typical-subtyp"/>
</dbReference>
<dbReference type="Gene3D" id="3.80.10.10">
    <property type="entry name" value="Ribonuclease Inhibitor"/>
    <property type="match status" value="3"/>
</dbReference>
<evidence type="ECO:0000256" key="2">
    <source>
        <dbReference type="ARBA" id="ARBA00022737"/>
    </source>
</evidence>
<proteinExistence type="predicted"/>
<feature type="compositionally biased region" description="Low complexity" evidence="3">
    <location>
        <begin position="373"/>
        <end position="384"/>
    </location>
</feature>
<evidence type="ECO:0000313" key="6">
    <source>
        <dbReference type="Proteomes" id="UP001316803"/>
    </source>
</evidence>
<dbReference type="InterPro" id="IPR032675">
    <property type="entry name" value="LRR_dom_sf"/>
</dbReference>
<dbReference type="Pfam" id="PF23598">
    <property type="entry name" value="LRR_14"/>
    <property type="match status" value="1"/>
</dbReference>
<feature type="compositionally biased region" description="Polar residues" evidence="3">
    <location>
        <begin position="85"/>
        <end position="103"/>
    </location>
</feature>
<dbReference type="SUPFAM" id="SSF52058">
    <property type="entry name" value="L domain-like"/>
    <property type="match status" value="2"/>
</dbReference>
<evidence type="ECO:0000259" key="4">
    <source>
        <dbReference type="Pfam" id="PF23598"/>
    </source>
</evidence>
<feature type="compositionally biased region" description="Polar residues" evidence="3">
    <location>
        <begin position="1"/>
        <end position="15"/>
    </location>
</feature>
<feature type="compositionally biased region" description="Polar residues" evidence="3">
    <location>
        <begin position="790"/>
        <end position="803"/>
    </location>
</feature>
<feature type="region of interest" description="Disordered" evidence="3">
    <location>
        <begin position="1"/>
        <end position="387"/>
    </location>
</feature>
<feature type="region of interest" description="Disordered" evidence="3">
    <location>
        <begin position="786"/>
        <end position="813"/>
    </location>
</feature>
<dbReference type="EMBL" id="JAKLMC020000017">
    <property type="protein sequence ID" value="KAK5952113.1"/>
    <property type="molecule type" value="Genomic_DNA"/>
</dbReference>
<feature type="compositionally biased region" description="Low complexity" evidence="3">
    <location>
        <begin position="339"/>
        <end position="350"/>
    </location>
</feature>
<name>A0AAN8ECL2_9EURO</name>
<evidence type="ECO:0000313" key="5">
    <source>
        <dbReference type="EMBL" id="KAK5952113.1"/>
    </source>
</evidence>
<keyword evidence="1" id="KW-0433">Leucine-rich repeat</keyword>
<reference evidence="5 6" key="1">
    <citation type="submission" date="2022-12" db="EMBL/GenBank/DDBJ databases">
        <title>Genomic features and morphological characterization of a novel Knufia sp. strain isolated from spacecraft assembly facility.</title>
        <authorList>
            <person name="Teixeira M."/>
            <person name="Chander A.M."/>
            <person name="Stajich J.E."/>
            <person name="Venkateswaran K."/>
        </authorList>
    </citation>
    <scope>NUCLEOTIDE SEQUENCE [LARGE SCALE GENOMIC DNA]</scope>
    <source>
        <strain evidence="5 6">FJI-L2-BK-P2</strain>
    </source>
</reference>
<gene>
    <name evidence="5" type="ORF">OHC33_007000</name>
</gene>
<feature type="compositionally biased region" description="Polar residues" evidence="3">
    <location>
        <begin position="187"/>
        <end position="198"/>
    </location>
</feature>
<sequence>MDQGASSRRGNQSNIARPISRLPTARASSIPAAIHQDEPSKHSQQPRIPASSSRKPLIRPLGESNSTSTKPSFGWTDRSDGILSPTRTASPIKSGSALDTTPPSIRPESAIVEEGNENASSNQDAKNDEFAKPEKRRPRPSLSERTIKTLSQISPAPSPSRRRSSTVRSSGSMGPPARPASAMRMSRPNTPSTPSSGRAPSPVKRPFRPPGKPATPAKEIPAPLDTIYTPPRAFVRDHSSRIGRPRDTRRSISTAITAPKDNKSMPKSASQAVKVKSMYDLRAAAASSSRTLSNKPSMPTLAKDPITPAKGVARKTPFRDISPHTGLMKARHPGENVIASTTSASKPSTKMQPPLKRTVKRAPTPSQPQKQDSTSAQAAKSSASLRDTIAKAKAARREELRKSGMQADSVDQQWTEHDVPALEPAIIIGSQSMKKEIQGAVTTGVLNLSAMSLHELPTEVLTMYEFKEDSGIAWSETVDLQKLILADNDINVLPDAAFPDWSEEDMLADADKSNQFAGLDVLDVHGNNLTSIPVGFRRLQQLSVLNVSNNSLDLSVFSTISELADLKELRLSKNGLSGALPTEITKMTELRILDLRDNQLDELPASISELRNLQKLFLGGNRFSLVPLGTLPAEGLLELDVSHNMLSGTLAADELKAFKKLQSLDVSFNSLGSICAGELELPALQTLAVHNNRIAELPDLSLCTGMTTLTASENSLKAIPESFYGLISLRNVDLSGNSIKTIEASIMSMEKLSGFNIAGNPLREKKYLTMNVDEIRADFARKAAPADSANVKSSHAGSANGQGMTAEDDGDATEVQVHKPKGGVLDLSSRNLSSLDPADIDLTAPVHTVRLANNDFSSFPVELLMHPSIRWSLRSLDMSHNPLLHPIDYVNSETHLPVLQSLYIVSTGLTTLDTLTTYLKAPDLRELNISCHRMAGHLPWVRAWYPSLTTLLASDNWFESIDVEAVRGLEVLDIRNNEIEVLPPKLGLLGNHAGKNEPGRLRSFECSGNRFRVPRLMVVERGTEAVLRDLRRMIAVDDVPEEWQGEV</sequence>
<dbReference type="Proteomes" id="UP001316803">
    <property type="component" value="Unassembled WGS sequence"/>
</dbReference>
<feature type="compositionally biased region" description="Polar residues" evidence="3">
    <location>
        <begin position="42"/>
        <end position="54"/>
    </location>
</feature>
<accession>A0AAN8ECL2</accession>
<feature type="domain" description="Disease resistance R13L4/SHOC-2-like LRR" evidence="4">
    <location>
        <begin position="538"/>
        <end position="670"/>
    </location>
</feature>
<dbReference type="InterPro" id="IPR050216">
    <property type="entry name" value="LRR_domain-containing"/>
</dbReference>
<dbReference type="SMART" id="SM00364">
    <property type="entry name" value="LRR_BAC"/>
    <property type="match status" value="7"/>
</dbReference>
<dbReference type="GO" id="GO:0005737">
    <property type="term" value="C:cytoplasm"/>
    <property type="evidence" value="ECO:0007669"/>
    <property type="project" value="TreeGrafter"/>
</dbReference>
<evidence type="ECO:0000256" key="1">
    <source>
        <dbReference type="ARBA" id="ARBA00022614"/>
    </source>
</evidence>
<feature type="compositionally biased region" description="Basic and acidic residues" evidence="3">
    <location>
        <begin position="234"/>
        <end position="250"/>
    </location>
</feature>
<dbReference type="PANTHER" id="PTHR48051:SF1">
    <property type="entry name" value="RAS SUPPRESSOR PROTEIN 1"/>
    <property type="match status" value="1"/>
</dbReference>
<keyword evidence="2" id="KW-0677">Repeat</keyword>
<dbReference type="PROSITE" id="PS51450">
    <property type="entry name" value="LRR"/>
    <property type="match status" value="3"/>
</dbReference>
<dbReference type="InterPro" id="IPR001611">
    <property type="entry name" value="Leu-rich_rpt"/>
</dbReference>
<dbReference type="AlphaFoldDB" id="A0AAN8ECL2"/>
<dbReference type="PANTHER" id="PTHR48051">
    <property type="match status" value="1"/>
</dbReference>